<evidence type="ECO:0000256" key="1">
    <source>
        <dbReference type="SAM" id="MobiDB-lite"/>
    </source>
</evidence>
<feature type="compositionally biased region" description="Basic and acidic residues" evidence="1">
    <location>
        <begin position="1"/>
        <end position="16"/>
    </location>
</feature>
<evidence type="ECO:0000313" key="2">
    <source>
        <dbReference type="EMBL" id="GFA77967.1"/>
    </source>
</evidence>
<name>A0A699K6U2_TANCI</name>
<accession>A0A699K6U2</accession>
<feature type="region of interest" description="Disordered" evidence="1">
    <location>
        <begin position="1"/>
        <end position="66"/>
    </location>
</feature>
<reference evidence="2" key="1">
    <citation type="journal article" date="2019" name="Sci. Rep.">
        <title>Draft genome of Tanacetum cinerariifolium, the natural source of mosquito coil.</title>
        <authorList>
            <person name="Yamashiro T."/>
            <person name="Shiraishi A."/>
            <person name="Satake H."/>
            <person name="Nakayama K."/>
        </authorList>
    </citation>
    <scope>NUCLEOTIDE SEQUENCE</scope>
</reference>
<feature type="non-terminal residue" evidence="2">
    <location>
        <position position="66"/>
    </location>
</feature>
<sequence length="66" mass="7348">QRDADKVVEKQVDSKNKLKTVNGGVEKKKSPLSEDSSSFDSRVHAKELETDSDDPSSYGSIRSYDE</sequence>
<proteinExistence type="predicted"/>
<protein>
    <submittedName>
        <fullName evidence="2">Uncharacterized protein</fullName>
    </submittedName>
</protein>
<comment type="caution">
    <text evidence="2">The sequence shown here is derived from an EMBL/GenBank/DDBJ whole genome shotgun (WGS) entry which is preliminary data.</text>
</comment>
<organism evidence="2">
    <name type="scientific">Tanacetum cinerariifolium</name>
    <name type="common">Dalmatian daisy</name>
    <name type="synonym">Chrysanthemum cinerariifolium</name>
    <dbReference type="NCBI Taxonomy" id="118510"/>
    <lineage>
        <taxon>Eukaryota</taxon>
        <taxon>Viridiplantae</taxon>
        <taxon>Streptophyta</taxon>
        <taxon>Embryophyta</taxon>
        <taxon>Tracheophyta</taxon>
        <taxon>Spermatophyta</taxon>
        <taxon>Magnoliopsida</taxon>
        <taxon>eudicotyledons</taxon>
        <taxon>Gunneridae</taxon>
        <taxon>Pentapetalae</taxon>
        <taxon>asterids</taxon>
        <taxon>campanulids</taxon>
        <taxon>Asterales</taxon>
        <taxon>Asteraceae</taxon>
        <taxon>Asteroideae</taxon>
        <taxon>Anthemideae</taxon>
        <taxon>Anthemidinae</taxon>
        <taxon>Tanacetum</taxon>
    </lineage>
</organism>
<dbReference type="AlphaFoldDB" id="A0A699K6U2"/>
<dbReference type="EMBL" id="BKCJ010486398">
    <property type="protein sequence ID" value="GFA77967.1"/>
    <property type="molecule type" value="Genomic_DNA"/>
</dbReference>
<feature type="non-terminal residue" evidence="2">
    <location>
        <position position="1"/>
    </location>
</feature>
<gene>
    <name evidence="2" type="ORF">Tci_649939</name>
</gene>